<feature type="region of interest" description="Disordered" evidence="1">
    <location>
        <begin position="1"/>
        <end position="26"/>
    </location>
</feature>
<evidence type="ECO:0000313" key="3">
    <source>
        <dbReference type="Proteomes" id="UP001459277"/>
    </source>
</evidence>
<organism evidence="2 3">
    <name type="scientific">Lithocarpus litseifolius</name>
    <dbReference type="NCBI Taxonomy" id="425828"/>
    <lineage>
        <taxon>Eukaryota</taxon>
        <taxon>Viridiplantae</taxon>
        <taxon>Streptophyta</taxon>
        <taxon>Embryophyta</taxon>
        <taxon>Tracheophyta</taxon>
        <taxon>Spermatophyta</taxon>
        <taxon>Magnoliopsida</taxon>
        <taxon>eudicotyledons</taxon>
        <taxon>Gunneridae</taxon>
        <taxon>Pentapetalae</taxon>
        <taxon>rosids</taxon>
        <taxon>fabids</taxon>
        <taxon>Fagales</taxon>
        <taxon>Fagaceae</taxon>
        <taxon>Lithocarpus</taxon>
    </lineage>
</organism>
<feature type="compositionally biased region" description="Polar residues" evidence="1">
    <location>
        <begin position="1"/>
        <end position="11"/>
    </location>
</feature>
<comment type="caution">
    <text evidence="2">The sequence shown here is derived from an EMBL/GenBank/DDBJ whole genome shotgun (WGS) entry which is preliminary data.</text>
</comment>
<sequence length="160" mass="18001">MEVLKSSSSQPGRYGQDETCGTSKGGRKNLQEALEYCQGFKANSNVRNTKPQLAPPHQHDEHEAPGVGVIIRTDQAWLTAGCSTGHERKLWRLKRLWQTAQSICVGGNRRYHTRKGLIPSGECCQLSRLAPRTYQGWDILWKKLVSYSPRCCFCQGHCVV</sequence>
<proteinExistence type="predicted"/>
<reference evidence="2 3" key="1">
    <citation type="submission" date="2024-01" db="EMBL/GenBank/DDBJ databases">
        <title>A telomere-to-telomere, gap-free genome of sweet tea (Lithocarpus litseifolius).</title>
        <authorList>
            <person name="Zhou J."/>
        </authorList>
    </citation>
    <scope>NUCLEOTIDE SEQUENCE [LARGE SCALE GENOMIC DNA]</scope>
    <source>
        <strain evidence="2">Zhou-2022a</strain>
        <tissue evidence="2">Leaf</tissue>
    </source>
</reference>
<accession>A0AAW2DT39</accession>
<evidence type="ECO:0000256" key="1">
    <source>
        <dbReference type="SAM" id="MobiDB-lite"/>
    </source>
</evidence>
<evidence type="ECO:0000313" key="2">
    <source>
        <dbReference type="EMBL" id="KAL0013920.1"/>
    </source>
</evidence>
<gene>
    <name evidence="2" type="ORF">SO802_000989</name>
</gene>
<protein>
    <submittedName>
        <fullName evidence="2">Uncharacterized protein</fullName>
    </submittedName>
</protein>
<dbReference type="EMBL" id="JAZDWU010000001">
    <property type="protein sequence ID" value="KAL0013920.1"/>
    <property type="molecule type" value="Genomic_DNA"/>
</dbReference>
<name>A0AAW2DT39_9ROSI</name>
<keyword evidence="3" id="KW-1185">Reference proteome</keyword>
<dbReference type="Proteomes" id="UP001459277">
    <property type="component" value="Unassembled WGS sequence"/>
</dbReference>
<dbReference type="AlphaFoldDB" id="A0AAW2DT39"/>